<dbReference type="RefSeq" id="WP_227476986.1">
    <property type="nucleotide sequence ID" value="NZ_JAFMPT010000008.1"/>
</dbReference>
<evidence type="ECO:0000259" key="4">
    <source>
        <dbReference type="PROSITE" id="PS51819"/>
    </source>
</evidence>
<evidence type="ECO:0000256" key="3">
    <source>
        <dbReference type="ARBA" id="ARBA00023251"/>
    </source>
</evidence>
<reference evidence="5" key="1">
    <citation type="submission" date="2021-03" db="EMBL/GenBank/DDBJ databases">
        <authorList>
            <person name="Ping X."/>
        </authorList>
    </citation>
    <scope>NUCLEOTIDE SEQUENCE</scope>
    <source>
        <strain evidence="5">E313</strain>
    </source>
</reference>
<dbReference type="InterPro" id="IPR000335">
    <property type="entry name" value="Bleomycin-R"/>
</dbReference>
<name>A0ABS8EMT9_9FLAO</name>
<dbReference type="Pfam" id="PF19581">
    <property type="entry name" value="Glyoxalase_7"/>
    <property type="match status" value="1"/>
</dbReference>
<dbReference type="InterPro" id="IPR037523">
    <property type="entry name" value="VOC_core"/>
</dbReference>
<keyword evidence="3" id="KW-0046">Antibiotic resistance</keyword>
<sequence length="124" mass="14512">MEAYLKQVYPILPVKDVLETVDYYVNQLGFTLGFKDVGDHPNYAGVIRDGIEIHFQWHSDAEWANGLTTQMLRIYVDEIDILFEEYSTKNVFHNNTKLQNTSWGTKEFAFYDINTNGLTFYKDL</sequence>
<feature type="domain" description="VOC" evidence="4">
    <location>
        <begin position="4"/>
        <end position="123"/>
    </location>
</feature>
<evidence type="ECO:0000256" key="2">
    <source>
        <dbReference type="ARBA" id="ARBA00021572"/>
    </source>
</evidence>
<dbReference type="InterPro" id="IPR029068">
    <property type="entry name" value="Glyas_Bleomycin-R_OHBP_Dase"/>
</dbReference>
<gene>
    <name evidence="5" type="ORF">J1C55_08075</name>
</gene>
<comment type="similarity">
    <text evidence="1">Belongs to the bleomycin resistance protein family.</text>
</comment>
<evidence type="ECO:0000313" key="6">
    <source>
        <dbReference type="Proteomes" id="UP000778797"/>
    </source>
</evidence>
<keyword evidence="5" id="KW-0223">Dioxygenase</keyword>
<accession>A0ABS8EMT9</accession>
<dbReference type="Gene3D" id="3.10.180.10">
    <property type="entry name" value="2,3-Dihydroxybiphenyl 1,2-Dioxygenase, domain 1"/>
    <property type="match status" value="1"/>
</dbReference>
<reference evidence="5" key="2">
    <citation type="submission" date="2021-10" db="EMBL/GenBank/DDBJ databases">
        <title>Genome of Winogradskyella sp. E313.</title>
        <authorList>
            <person name="Zhou Y."/>
        </authorList>
    </citation>
    <scope>NUCLEOTIDE SEQUENCE</scope>
    <source>
        <strain evidence="5">E313</strain>
    </source>
</reference>
<dbReference type="EMBL" id="JAFMPT010000008">
    <property type="protein sequence ID" value="MCC1484540.1"/>
    <property type="molecule type" value="Genomic_DNA"/>
</dbReference>
<proteinExistence type="inferred from homology"/>
<evidence type="ECO:0000256" key="1">
    <source>
        <dbReference type="ARBA" id="ARBA00011051"/>
    </source>
</evidence>
<keyword evidence="6" id="KW-1185">Reference proteome</keyword>
<dbReference type="PROSITE" id="PS51819">
    <property type="entry name" value="VOC"/>
    <property type="match status" value="1"/>
</dbReference>
<keyword evidence="5" id="KW-0560">Oxidoreductase</keyword>
<protein>
    <recommendedName>
        <fullName evidence="2">Bleomycin resistance protein</fullName>
    </recommendedName>
</protein>
<dbReference type="GO" id="GO:0051213">
    <property type="term" value="F:dioxygenase activity"/>
    <property type="evidence" value="ECO:0007669"/>
    <property type="project" value="UniProtKB-KW"/>
</dbReference>
<comment type="caution">
    <text evidence="5">The sequence shown here is derived from an EMBL/GenBank/DDBJ whole genome shotgun (WGS) entry which is preliminary data.</text>
</comment>
<dbReference type="Proteomes" id="UP000778797">
    <property type="component" value="Unassembled WGS sequence"/>
</dbReference>
<organism evidence="5 6">
    <name type="scientific">Winogradskyella immobilis</name>
    <dbReference type="NCBI Taxonomy" id="2816852"/>
    <lineage>
        <taxon>Bacteria</taxon>
        <taxon>Pseudomonadati</taxon>
        <taxon>Bacteroidota</taxon>
        <taxon>Flavobacteriia</taxon>
        <taxon>Flavobacteriales</taxon>
        <taxon>Flavobacteriaceae</taxon>
        <taxon>Winogradskyella</taxon>
    </lineage>
</organism>
<dbReference type="SUPFAM" id="SSF54593">
    <property type="entry name" value="Glyoxalase/Bleomycin resistance protein/Dihydroxybiphenyl dioxygenase"/>
    <property type="match status" value="1"/>
</dbReference>
<evidence type="ECO:0000313" key="5">
    <source>
        <dbReference type="EMBL" id="MCC1484540.1"/>
    </source>
</evidence>